<gene>
    <name evidence="2" type="ORF">EZH22_09455</name>
</gene>
<sequence length="344" mass="36710">MPSNPRWVHRPEGSTWGDFGADDQLGRLNLLTPAKVRQGIAEVREGRTFCLSLPLDRPGGKALNPRRGPPVLSPTGPAEKPRWNQCLCHDEAGLLDVACDDKVEIALQYSTQWDALVHVGAMFDADGDGVPEPVYYNGFRAGTDVPDASQAAASGRAFGALKLGIENAAAHGVQGRGVLVDLFARFGETRRFVGYDDLMAALDADRVAVEPGDILCLYTGFADLVMRMDGAPDPAVLSHACAVLDGRDARLLRWISDSQIAAIAADNYAVEGLPARAFAGGANAAMPLHHHCLFKLGLPLGELWWFEALAAHLRVAGRNRFLLTAPPLRLPGAAGSPVTPIATV</sequence>
<dbReference type="InterPro" id="IPR037175">
    <property type="entry name" value="KFase_sf"/>
</dbReference>
<dbReference type="GO" id="GO:0004061">
    <property type="term" value="F:arylformamidase activity"/>
    <property type="evidence" value="ECO:0007669"/>
    <property type="project" value="InterPro"/>
</dbReference>
<dbReference type="GO" id="GO:0019441">
    <property type="term" value="P:L-tryptophan catabolic process to kynurenine"/>
    <property type="evidence" value="ECO:0007669"/>
    <property type="project" value="InterPro"/>
</dbReference>
<reference evidence="2 3" key="1">
    <citation type="submission" date="2020-10" db="EMBL/GenBank/DDBJ databases">
        <title>Degradation of 1,4-Dioxane by Xanthobacter sp. YN2, via a Novel Group-2 Soluble Di-Iron Monooxygenase.</title>
        <authorList>
            <person name="Ma F."/>
            <person name="Wang Y."/>
            <person name="Yang J."/>
            <person name="Guo H."/>
            <person name="Su D."/>
            <person name="Yu L."/>
        </authorList>
    </citation>
    <scope>NUCLEOTIDE SEQUENCE [LARGE SCALE GENOMIC DNA]</scope>
    <source>
        <strain evidence="2 3">YN2</strain>
    </source>
</reference>
<dbReference type="PANTHER" id="PTHR34861:SF11">
    <property type="entry name" value="CYCLASE"/>
    <property type="match status" value="1"/>
</dbReference>
<feature type="region of interest" description="Disordered" evidence="1">
    <location>
        <begin position="60"/>
        <end position="79"/>
    </location>
</feature>
<evidence type="ECO:0000256" key="1">
    <source>
        <dbReference type="SAM" id="MobiDB-lite"/>
    </source>
</evidence>
<accession>A0A974PRM9</accession>
<name>A0A974PRM9_9HYPH</name>
<dbReference type="EMBL" id="CP063362">
    <property type="protein sequence ID" value="QRG08488.1"/>
    <property type="molecule type" value="Genomic_DNA"/>
</dbReference>
<dbReference type="AlphaFoldDB" id="A0A974PRM9"/>
<protein>
    <submittedName>
        <fullName evidence="2">Cyclase family protein</fullName>
    </submittedName>
</protein>
<dbReference type="Proteomes" id="UP000596427">
    <property type="component" value="Chromosome"/>
</dbReference>
<proteinExistence type="predicted"/>
<dbReference type="InterPro" id="IPR007325">
    <property type="entry name" value="KFase/CYL"/>
</dbReference>
<organism evidence="2 3">
    <name type="scientific">Xanthobacter dioxanivorans</name>
    <dbReference type="NCBI Taxonomy" id="2528964"/>
    <lineage>
        <taxon>Bacteria</taxon>
        <taxon>Pseudomonadati</taxon>
        <taxon>Pseudomonadota</taxon>
        <taxon>Alphaproteobacteria</taxon>
        <taxon>Hyphomicrobiales</taxon>
        <taxon>Xanthobacteraceae</taxon>
        <taxon>Xanthobacter</taxon>
    </lineage>
</organism>
<evidence type="ECO:0000313" key="2">
    <source>
        <dbReference type="EMBL" id="QRG08488.1"/>
    </source>
</evidence>
<dbReference type="KEGG" id="xdi:EZH22_09455"/>
<dbReference type="SUPFAM" id="SSF102198">
    <property type="entry name" value="Putative cyclase"/>
    <property type="match status" value="1"/>
</dbReference>
<dbReference type="Gene3D" id="3.50.30.50">
    <property type="entry name" value="Putative cyclase"/>
    <property type="match status" value="1"/>
</dbReference>
<keyword evidence="3" id="KW-1185">Reference proteome</keyword>
<dbReference type="RefSeq" id="WP_203195398.1">
    <property type="nucleotide sequence ID" value="NZ_CP063362.1"/>
</dbReference>
<dbReference type="Pfam" id="PF04199">
    <property type="entry name" value="Cyclase"/>
    <property type="match status" value="1"/>
</dbReference>
<evidence type="ECO:0000313" key="3">
    <source>
        <dbReference type="Proteomes" id="UP000596427"/>
    </source>
</evidence>
<dbReference type="PANTHER" id="PTHR34861">
    <property type="match status" value="1"/>
</dbReference>